<sequence>MSQPPSPSAAPPGLKRRRTAEPESALRPHPTNNDSQHVGGRVYVQAPQPSSSAMAAYHASHLPSSQLGDSQISLPASLFGSSQPAPPNPVQSGSEYLPSTQQDTSNSTGASMPPLPAISASVFEPFLDDTNGLHLEFAEDRIAQKERQRGRRARGNDDGLREGESSSPVESFSPREVVEVRPEEVPRIGTWVLPPLTAENSNPYAEGYVSGEVLSQIPAPVFDHDQGGVWEPALTSAPPLAPLQQEPELEPIPSQPEPPSSTPALPPPHLSTAQQTQPSTSASASTTSSGAGLVGWSTLPRPELVSLMHASPHIPSFLKDEIDRFILRAHRASSCRSQSQSQSQRSSRSHRRRSNSLSQSLSQSQNDDSETQEDGFLRTKQTWVMDLLLLPTPSSTLESLGELGERVGKLTQQSQSQGRGGVAVILLLDTVGGTFDVHELEESLAGLLRADRRYSVLFDCDGRKWNSSSSSFSSSQLHNTPTPEVVGDVGDLESANAQIILLESKLEAANKELESLTTNNKTLQKQRSEAEAQHDFIRTLYDRASASSTSAQASAAAAEARIVQLEAQLSQGLALHSAALQDAIERWKMKMIRIEREREFERNQKEITEGEQVRRKAALWDQFQAEERDRERTREDRVRVNDEKRKKLARQLGVEGMVAEQGGMGPFARPEVGVGGAQEVDEMDELAALAREAEEAGDILPTPSSPSAGGRNRRSRRPPPSSTNQGERGEGRSLNSFSSSNRPPPSASQVAAQVEAANLSSSNALEDSRLELEDQFLELEGNIPFLTKPRSRQGGLCQLRSQHALFLSSLGTPQAEGVQGGGSGIELGDFNAAPSAAFADHTGAEQGDLFAQQQDGQAGWGEGMIVESGDLPAPVGSQSLLLSASSSDFTSTASARSAEGGQESSESQLQPHTQP</sequence>
<feature type="region of interest" description="Disordered" evidence="2">
    <location>
        <begin position="694"/>
        <end position="754"/>
    </location>
</feature>
<evidence type="ECO:0000313" key="6">
    <source>
        <dbReference type="Proteomes" id="UP000658997"/>
    </source>
</evidence>
<dbReference type="Proteomes" id="UP000179920">
    <property type="component" value="Chromosome VII"/>
</dbReference>
<name>A0A1K0H727_9BASI</name>
<feature type="coiled-coil region" evidence="1">
    <location>
        <begin position="492"/>
        <end position="604"/>
    </location>
</feature>
<keyword evidence="6" id="KW-1185">Reference proteome</keyword>
<dbReference type="EMBL" id="LT558123">
    <property type="protein sequence ID" value="SAM82171.1"/>
    <property type="molecule type" value="Genomic_DNA"/>
</dbReference>
<evidence type="ECO:0000313" key="3">
    <source>
        <dbReference type="EMBL" id="SAM82171.1"/>
    </source>
</evidence>
<feature type="compositionally biased region" description="Basic and acidic residues" evidence="2">
    <location>
        <begin position="138"/>
        <end position="147"/>
    </location>
</feature>
<reference evidence="5" key="1">
    <citation type="submission" date="2016-04" db="EMBL/GenBank/DDBJ databases">
        <authorList>
            <person name="Guldener U."/>
            <person name="Guldener U."/>
        </authorList>
    </citation>
    <scope>NUCLEOTIDE SEQUENCE [LARGE SCALE GENOMIC DNA]</scope>
    <source>
        <strain evidence="5">UB2112</strain>
    </source>
</reference>
<feature type="region of interest" description="Disordered" evidence="2">
    <location>
        <begin position="1"/>
        <end position="116"/>
    </location>
</feature>
<feature type="region of interest" description="Disordered" evidence="2">
    <location>
        <begin position="138"/>
        <end position="183"/>
    </location>
</feature>
<dbReference type="AlphaFoldDB" id="A0A1K0H727"/>
<feature type="compositionally biased region" description="Pro residues" evidence="2">
    <location>
        <begin position="253"/>
        <end position="269"/>
    </location>
</feature>
<feature type="region of interest" description="Disordered" evidence="2">
    <location>
        <begin position="220"/>
        <end position="294"/>
    </location>
</feature>
<evidence type="ECO:0000256" key="2">
    <source>
        <dbReference type="SAM" id="MobiDB-lite"/>
    </source>
</evidence>
<reference evidence="4" key="3">
    <citation type="submission" date="2018-08" db="EMBL/GenBank/DDBJ databases">
        <authorList>
            <person name="Guldener U."/>
        </authorList>
    </citation>
    <scope>NUCLEOTIDE SEQUENCE</scope>
    <source>
        <strain evidence="4">UB2</strain>
    </source>
</reference>
<accession>A0A1K0H727</accession>
<feature type="compositionally biased region" description="Low complexity" evidence="2">
    <location>
        <begin position="877"/>
        <end position="908"/>
    </location>
</feature>
<feature type="compositionally biased region" description="Low complexity" evidence="2">
    <location>
        <begin position="232"/>
        <end position="246"/>
    </location>
</feature>
<dbReference type="PANTHER" id="PTHR48125:SF10">
    <property type="entry name" value="OS12G0136300 PROTEIN"/>
    <property type="match status" value="1"/>
</dbReference>
<feature type="region of interest" description="Disordered" evidence="2">
    <location>
        <begin position="625"/>
        <end position="644"/>
    </location>
</feature>
<proteinExistence type="predicted"/>
<keyword evidence="1" id="KW-0175">Coiled coil</keyword>
<evidence type="ECO:0000256" key="1">
    <source>
        <dbReference type="SAM" id="Coils"/>
    </source>
</evidence>
<feature type="compositionally biased region" description="Low complexity" evidence="2">
    <location>
        <begin position="45"/>
        <end position="61"/>
    </location>
</feature>
<feature type="compositionally biased region" description="Polar residues" evidence="2">
    <location>
        <begin position="62"/>
        <end position="83"/>
    </location>
</feature>
<feature type="compositionally biased region" description="Low complexity" evidence="2">
    <location>
        <begin position="355"/>
        <end position="366"/>
    </location>
</feature>
<feature type="compositionally biased region" description="Basic and acidic residues" evidence="2">
    <location>
        <begin position="154"/>
        <end position="164"/>
    </location>
</feature>
<evidence type="ECO:0000313" key="4">
    <source>
        <dbReference type="EMBL" id="SYW78104.1"/>
    </source>
</evidence>
<feature type="compositionally biased region" description="Polar residues" evidence="2">
    <location>
        <begin position="90"/>
        <end position="110"/>
    </location>
</feature>
<dbReference type="Proteomes" id="UP000658997">
    <property type="component" value="Unassembled WGS sequence"/>
</dbReference>
<gene>
    <name evidence="4" type="ORF">UBRO2_02296</name>
    <name evidence="3" type="ORF">UBRO_04855</name>
</gene>
<dbReference type="EMBL" id="ULHB01000034">
    <property type="protein sequence ID" value="SYW78104.1"/>
    <property type="molecule type" value="Genomic_DNA"/>
</dbReference>
<feature type="compositionally biased region" description="Low complexity" evidence="2">
    <location>
        <begin position="732"/>
        <end position="754"/>
    </location>
</feature>
<dbReference type="OrthoDB" id="2554541at2759"/>
<evidence type="ECO:0000313" key="5">
    <source>
        <dbReference type="Proteomes" id="UP000179920"/>
    </source>
</evidence>
<feature type="compositionally biased region" description="Pro residues" evidence="2">
    <location>
        <begin position="1"/>
        <end position="10"/>
    </location>
</feature>
<reference evidence="3" key="2">
    <citation type="submission" date="2016-04" db="EMBL/GenBank/DDBJ databases">
        <authorList>
            <person name="Evans L.H."/>
            <person name="Alamgir A."/>
            <person name="Owens N."/>
            <person name="Weber N.D."/>
            <person name="Virtaneva K."/>
            <person name="Barbian K."/>
            <person name="Babar A."/>
            <person name="Rosenke K."/>
        </authorList>
    </citation>
    <scope>NUCLEOTIDE SEQUENCE</scope>
    <source>
        <strain evidence="3">UB2112</strain>
    </source>
</reference>
<feature type="region of interest" description="Disordered" evidence="2">
    <location>
        <begin position="856"/>
        <end position="915"/>
    </location>
</feature>
<protein>
    <submittedName>
        <fullName evidence="3">Uncharacterized protein</fullName>
    </submittedName>
</protein>
<organism evidence="3 5">
    <name type="scientific">Ustilago bromivora</name>
    <dbReference type="NCBI Taxonomy" id="307758"/>
    <lineage>
        <taxon>Eukaryota</taxon>
        <taxon>Fungi</taxon>
        <taxon>Dikarya</taxon>
        <taxon>Basidiomycota</taxon>
        <taxon>Ustilaginomycotina</taxon>
        <taxon>Ustilaginomycetes</taxon>
        <taxon>Ustilaginales</taxon>
        <taxon>Ustilaginaceae</taxon>
        <taxon>Ustilago</taxon>
    </lineage>
</organism>
<feature type="region of interest" description="Disordered" evidence="2">
    <location>
        <begin position="331"/>
        <end position="374"/>
    </location>
</feature>
<feature type="compositionally biased region" description="Low complexity" evidence="2">
    <location>
        <begin position="270"/>
        <end position="289"/>
    </location>
</feature>
<dbReference type="PANTHER" id="PTHR48125">
    <property type="entry name" value="LP07818P1"/>
    <property type="match status" value="1"/>
</dbReference>
<feature type="compositionally biased region" description="Low complexity" evidence="2">
    <location>
        <begin position="334"/>
        <end position="346"/>
    </location>
</feature>